<dbReference type="Proteomes" id="UP000236584">
    <property type="component" value="Chromosome"/>
</dbReference>
<keyword evidence="1" id="KW-1133">Transmembrane helix</keyword>
<reference evidence="2 3" key="1">
    <citation type="submission" date="2018-01" db="EMBL/GenBank/DDBJ databases">
        <title>Complete genome sequence of Salinigranum rubrum GX10T, an extremely halophilic archaeon isolated from a marine solar saltern.</title>
        <authorList>
            <person name="Han S."/>
        </authorList>
    </citation>
    <scope>NUCLEOTIDE SEQUENCE [LARGE SCALE GENOMIC DNA]</scope>
    <source>
        <strain evidence="2 3">GX10</strain>
    </source>
</reference>
<protein>
    <submittedName>
        <fullName evidence="2">Uncharacterized protein</fullName>
    </submittedName>
</protein>
<dbReference type="Pfam" id="PF26161">
    <property type="entry name" value="DUF8044"/>
    <property type="match status" value="1"/>
</dbReference>
<sequence length="88" mass="9888">MSLTRGQLVPVVVAVWLGIAYGLLVFIGAYTVELYFTVSFIGFLVIGFLFAPPQTSRRWWSLFRLVTVPALLVFGYIVFQRIMAVVQG</sequence>
<keyword evidence="1" id="KW-0472">Membrane</keyword>
<name>A0A2I8VNB7_9EURY</name>
<proteinExistence type="predicted"/>
<accession>A0A2I8VNB7</accession>
<dbReference type="EMBL" id="CP026309">
    <property type="protein sequence ID" value="AUV82589.1"/>
    <property type="molecule type" value="Genomic_DNA"/>
</dbReference>
<dbReference type="KEGG" id="srub:C2R22_13845"/>
<dbReference type="AlphaFoldDB" id="A0A2I8VNB7"/>
<evidence type="ECO:0000313" key="2">
    <source>
        <dbReference type="EMBL" id="AUV82589.1"/>
    </source>
</evidence>
<evidence type="ECO:0000256" key="1">
    <source>
        <dbReference type="SAM" id="Phobius"/>
    </source>
</evidence>
<evidence type="ECO:0000313" key="3">
    <source>
        <dbReference type="Proteomes" id="UP000236584"/>
    </source>
</evidence>
<feature type="transmembrane region" description="Helical" evidence="1">
    <location>
        <begin position="34"/>
        <end position="53"/>
    </location>
</feature>
<gene>
    <name evidence="2" type="ORF">C2R22_13845</name>
</gene>
<feature type="transmembrane region" description="Helical" evidence="1">
    <location>
        <begin position="59"/>
        <end position="79"/>
    </location>
</feature>
<organism evidence="2 3">
    <name type="scientific">Salinigranum rubrum</name>
    <dbReference type="NCBI Taxonomy" id="755307"/>
    <lineage>
        <taxon>Archaea</taxon>
        <taxon>Methanobacteriati</taxon>
        <taxon>Methanobacteriota</taxon>
        <taxon>Stenosarchaea group</taxon>
        <taxon>Halobacteria</taxon>
        <taxon>Halobacteriales</taxon>
        <taxon>Haloferacaceae</taxon>
        <taxon>Salinigranum</taxon>
    </lineage>
</organism>
<feature type="transmembrane region" description="Helical" evidence="1">
    <location>
        <begin position="6"/>
        <end position="27"/>
    </location>
</feature>
<keyword evidence="1" id="KW-0812">Transmembrane</keyword>
<dbReference type="InterPro" id="IPR058357">
    <property type="entry name" value="DUF8044"/>
</dbReference>
<keyword evidence="3" id="KW-1185">Reference proteome</keyword>